<organism evidence="8 9">
    <name type="scientific">Moschus moschiferus</name>
    <name type="common">Siberian musk deer</name>
    <name type="synonym">Moschus sibiricus</name>
    <dbReference type="NCBI Taxonomy" id="68415"/>
    <lineage>
        <taxon>Eukaryota</taxon>
        <taxon>Metazoa</taxon>
        <taxon>Chordata</taxon>
        <taxon>Craniata</taxon>
        <taxon>Vertebrata</taxon>
        <taxon>Euteleostomi</taxon>
        <taxon>Mammalia</taxon>
        <taxon>Eutheria</taxon>
        <taxon>Laurasiatheria</taxon>
        <taxon>Artiodactyla</taxon>
        <taxon>Ruminantia</taxon>
        <taxon>Pecora</taxon>
        <taxon>Moschidae</taxon>
        <taxon>Moschus</taxon>
    </lineage>
</organism>
<sequence>MPWYCLFGDTVNTASQMESTGLHESYRVHVSRSTVHTLLSLDHGYKIDIRGQTEIKGKGFEETYWLVGKAGFPRPLPTPLDIKPGDTWQEFINQEIKVAFAKARQSAAGPWGVGRASVRP</sequence>
<dbReference type="GO" id="GO:0005886">
    <property type="term" value="C:plasma membrane"/>
    <property type="evidence" value="ECO:0007669"/>
    <property type="project" value="TreeGrafter"/>
</dbReference>
<keyword evidence="6" id="KW-0456">Lyase</keyword>
<evidence type="ECO:0000256" key="5">
    <source>
        <dbReference type="ARBA" id="ARBA00023136"/>
    </source>
</evidence>
<proteinExistence type="predicted"/>
<dbReference type="GeneTree" id="ENSGT00940000162702"/>
<dbReference type="Pfam" id="PF00211">
    <property type="entry name" value="Guanylate_cyc"/>
    <property type="match status" value="1"/>
</dbReference>
<reference evidence="8" key="1">
    <citation type="submission" date="2025-08" db="UniProtKB">
        <authorList>
            <consortium name="Ensembl"/>
        </authorList>
    </citation>
    <scope>IDENTIFICATION</scope>
</reference>
<dbReference type="PROSITE" id="PS50125">
    <property type="entry name" value="GUANYLATE_CYCLASE_2"/>
    <property type="match status" value="1"/>
</dbReference>
<evidence type="ECO:0000259" key="7">
    <source>
        <dbReference type="PROSITE" id="PS50125"/>
    </source>
</evidence>
<dbReference type="InterPro" id="IPR050401">
    <property type="entry name" value="Cyclic_nucleotide_synthase"/>
</dbReference>
<dbReference type="AlphaFoldDB" id="A0A8C6CIB4"/>
<reference evidence="8" key="2">
    <citation type="submission" date="2025-09" db="UniProtKB">
        <authorList>
            <consortium name="Ensembl"/>
        </authorList>
    </citation>
    <scope>IDENTIFICATION</scope>
</reference>
<dbReference type="Gene3D" id="3.30.70.1230">
    <property type="entry name" value="Nucleotide cyclase"/>
    <property type="match status" value="1"/>
</dbReference>
<dbReference type="SUPFAM" id="SSF55073">
    <property type="entry name" value="Nucleotide cyclase"/>
    <property type="match status" value="1"/>
</dbReference>
<dbReference type="GO" id="GO:0000166">
    <property type="term" value="F:nucleotide binding"/>
    <property type="evidence" value="ECO:0007669"/>
    <property type="project" value="UniProtKB-KW"/>
</dbReference>
<keyword evidence="4" id="KW-1133">Transmembrane helix</keyword>
<dbReference type="InterPro" id="IPR029787">
    <property type="entry name" value="Nucleotide_cyclase"/>
</dbReference>
<keyword evidence="2" id="KW-0812">Transmembrane</keyword>
<comment type="subcellular location">
    <subcellularLocation>
        <location evidence="1">Membrane</location>
    </subcellularLocation>
</comment>
<feature type="domain" description="Guanylate cyclase" evidence="7">
    <location>
        <begin position="1"/>
        <end position="18"/>
    </location>
</feature>
<evidence type="ECO:0000256" key="3">
    <source>
        <dbReference type="ARBA" id="ARBA00022741"/>
    </source>
</evidence>
<protein>
    <recommendedName>
        <fullName evidence="7">Guanylate cyclase domain-containing protein</fullName>
    </recommendedName>
</protein>
<keyword evidence="5" id="KW-0472">Membrane</keyword>
<keyword evidence="3" id="KW-0547">Nucleotide-binding</keyword>
<evidence type="ECO:0000256" key="4">
    <source>
        <dbReference type="ARBA" id="ARBA00022989"/>
    </source>
</evidence>
<evidence type="ECO:0000256" key="1">
    <source>
        <dbReference type="ARBA" id="ARBA00004370"/>
    </source>
</evidence>
<dbReference type="PANTHER" id="PTHR11920:SF477">
    <property type="entry name" value="GUANYLATE CYCLASE D"/>
    <property type="match status" value="1"/>
</dbReference>
<evidence type="ECO:0000256" key="6">
    <source>
        <dbReference type="ARBA" id="ARBA00023239"/>
    </source>
</evidence>
<keyword evidence="9" id="KW-1185">Reference proteome</keyword>
<dbReference type="GO" id="GO:0035556">
    <property type="term" value="P:intracellular signal transduction"/>
    <property type="evidence" value="ECO:0007669"/>
    <property type="project" value="InterPro"/>
</dbReference>
<accession>A0A8C6CIB4</accession>
<dbReference type="GO" id="GO:0001653">
    <property type="term" value="F:peptide receptor activity"/>
    <property type="evidence" value="ECO:0007669"/>
    <property type="project" value="TreeGrafter"/>
</dbReference>
<dbReference type="GO" id="GO:0004383">
    <property type="term" value="F:guanylate cyclase activity"/>
    <property type="evidence" value="ECO:0007669"/>
    <property type="project" value="TreeGrafter"/>
</dbReference>
<dbReference type="PANTHER" id="PTHR11920">
    <property type="entry name" value="GUANYLYL CYCLASE"/>
    <property type="match status" value="1"/>
</dbReference>
<dbReference type="InterPro" id="IPR001054">
    <property type="entry name" value="A/G_cyclase"/>
</dbReference>
<dbReference type="Ensembl" id="ENSMMST00000002195.1">
    <property type="protein sequence ID" value="ENSMMSP00000001997.1"/>
    <property type="gene ID" value="ENSMMSG00000001592.1"/>
</dbReference>
<evidence type="ECO:0000256" key="2">
    <source>
        <dbReference type="ARBA" id="ARBA00022692"/>
    </source>
</evidence>
<evidence type="ECO:0000313" key="9">
    <source>
        <dbReference type="Proteomes" id="UP000694544"/>
    </source>
</evidence>
<dbReference type="GO" id="GO:0004016">
    <property type="term" value="F:adenylate cyclase activity"/>
    <property type="evidence" value="ECO:0007669"/>
    <property type="project" value="TreeGrafter"/>
</dbReference>
<evidence type="ECO:0000313" key="8">
    <source>
        <dbReference type="Ensembl" id="ENSMMSP00000001997.1"/>
    </source>
</evidence>
<name>A0A8C6CIB4_MOSMO</name>
<dbReference type="GO" id="GO:0007168">
    <property type="term" value="P:receptor guanylyl cyclase signaling pathway"/>
    <property type="evidence" value="ECO:0007669"/>
    <property type="project" value="TreeGrafter"/>
</dbReference>
<dbReference type="Proteomes" id="UP000694544">
    <property type="component" value="Unplaced"/>
</dbReference>